<name>A0A4Q8QEL7_9FLAO</name>
<evidence type="ECO:0000256" key="1">
    <source>
        <dbReference type="ARBA" id="ARBA00004651"/>
    </source>
</evidence>
<keyword evidence="3" id="KW-0050">Antiport</keyword>
<dbReference type="GO" id="GO:1902600">
    <property type="term" value="P:proton transmembrane transport"/>
    <property type="evidence" value="ECO:0007669"/>
    <property type="project" value="InterPro"/>
</dbReference>
<proteinExistence type="predicted"/>
<dbReference type="PANTHER" id="PTHR32507:SF0">
    <property type="entry name" value="NA(+)_H(+) ANTIPORTER 2-RELATED"/>
    <property type="match status" value="1"/>
</dbReference>
<dbReference type="RefSeq" id="WP_130614585.1">
    <property type="nucleotide sequence ID" value="NZ_SGIU01000002.1"/>
</dbReference>
<evidence type="ECO:0000256" key="5">
    <source>
        <dbReference type="ARBA" id="ARBA00022692"/>
    </source>
</evidence>
<dbReference type="GO" id="GO:0005886">
    <property type="term" value="C:plasma membrane"/>
    <property type="evidence" value="ECO:0007669"/>
    <property type="project" value="UniProtKB-SubCell"/>
</dbReference>
<evidence type="ECO:0000256" key="7">
    <source>
        <dbReference type="ARBA" id="ARBA00023065"/>
    </source>
</evidence>
<feature type="transmembrane region" description="Helical" evidence="9">
    <location>
        <begin position="375"/>
        <end position="399"/>
    </location>
</feature>
<dbReference type="InterPro" id="IPR003148">
    <property type="entry name" value="RCK_N"/>
</dbReference>
<evidence type="ECO:0000313" key="13">
    <source>
        <dbReference type="Proteomes" id="UP000291981"/>
    </source>
</evidence>
<dbReference type="GO" id="GO:0015297">
    <property type="term" value="F:antiporter activity"/>
    <property type="evidence" value="ECO:0007669"/>
    <property type="project" value="UniProtKB-KW"/>
</dbReference>
<evidence type="ECO:0000256" key="4">
    <source>
        <dbReference type="ARBA" id="ARBA00022475"/>
    </source>
</evidence>
<dbReference type="InterPro" id="IPR038770">
    <property type="entry name" value="Na+/solute_symporter_sf"/>
</dbReference>
<feature type="transmembrane region" description="Helical" evidence="9">
    <location>
        <begin position="312"/>
        <end position="331"/>
    </location>
</feature>
<evidence type="ECO:0000256" key="6">
    <source>
        <dbReference type="ARBA" id="ARBA00022989"/>
    </source>
</evidence>
<evidence type="ECO:0000256" key="9">
    <source>
        <dbReference type="SAM" id="Phobius"/>
    </source>
</evidence>
<evidence type="ECO:0000256" key="2">
    <source>
        <dbReference type="ARBA" id="ARBA00022448"/>
    </source>
</evidence>
<dbReference type="PANTHER" id="PTHR32507">
    <property type="entry name" value="NA(+)/H(+) ANTIPORTER 1"/>
    <property type="match status" value="1"/>
</dbReference>
<dbReference type="Pfam" id="PF00999">
    <property type="entry name" value="Na_H_Exchanger"/>
    <property type="match status" value="1"/>
</dbReference>
<feature type="transmembrane region" description="Helical" evidence="9">
    <location>
        <begin position="281"/>
        <end position="300"/>
    </location>
</feature>
<keyword evidence="5 9" id="KW-0812">Transmembrane</keyword>
<sequence length="612" mass="67217">MLELAGIIILGIIAQWMAWRLKLPAILPLILIGLLVGPIATLYTEDGSKLIEPIWNGEKGLFPGDGLYYFVSLAISIILFEGGLTLKRAEIANVGPVITKLITVGTVVTFFGAGVSAHYIFGLSWKISFLFSALIIVTGPTVITPILRNIPLKKDLSTVLKWEGILIDPIGALVAVLVFEFISVGEGQAFTKTALIEFGKILLFGTTFGFTFAHALAFAIKRNFIPHYLLNVVSLSVVLLVFVESDVFAHESGLLAVVVMGMVMGNMNLPNLKELLYFKESLSVLLISILFILLAANINISDMILIYKWDTVALFAVIVFVIRPIGVFLSAQGSDLKFNEKLFIGWVGPRGIVAAGIASLFGSKLLAKEEPGAEYITPLVFMIVLGTVLLNATTARFFAKIIGVFLTKSEGILIIGASKASRLIGNYLKKNNRHVVLIDNNQNNVEKAKKLGLEAITANIYADTLTDNIELNDVGYLIAMTGNTEINQFAIDKLQKQFGENGAFRLPSTEEINHPENLPENGLFSASYDFIRLTEISEKHPSIHEVEIEDKEHYEALIEISRTDHEVMPIFLKDLSGDLKIIPEMSKEIGDIKKGYKLAYLGKSLEVEKQTS</sequence>
<dbReference type="Gene3D" id="1.20.1530.20">
    <property type="match status" value="1"/>
</dbReference>
<keyword evidence="2" id="KW-0813">Transport</keyword>
<feature type="transmembrane region" description="Helical" evidence="9">
    <location>
        <begin position="67"/>
        <end position="86"/>
    </location>
</feature>
<feature type="domain" description="RCK N-terminal" evidence="11">
    <location>
        <begin position="412"/>
        <end position="498"/>
    </location>
</feature>
<feature type="transmembrane region" description="Helical" evidence="9">
    <location>
        <begin position="159"/>
        <end position="181"/>
    </location>
</feature>
<keyword evidence="6 9" id="KW-1133">Transmembrane helix</keyword>
<feature type="transmembrane region" description="Helical" evidence="9">
    <location>
        <begin position="227"/>
        <end position="243"/>
    </location>
</feature>
<comment type="caution">
    <text evidence="12">The sequence shown here is derived from an EMBL/GenBank/DDBJ whole genome shotgun (WGS) entry which is preliminary data.</text>
</comment>
<dbReference type="Proteomes" id="UP000291981">
    <property type="component" value="Unassembled WGS sequence"/>
</dbReference>
<keyword evidence="7" id="KW-0406">Ion transport</keyword>
<keyword evidence="4" id="KW-1003">Cell membrane</keyword>
<accession>A0A4Q8QEL7</accession>
<evidence type="ECO:0000256" key="8">
    <source>
        <dbReference type="ARBA" id="ARBA00023136"/>
    </source>
</evidence>
<feature type="transmembrane region" description="Helical" evidence="9">
    <location>
        <begin position="98"/>
        <end position="121"/>
    </location>
</feature>
<keyword evidence="8 9" id="KW-0472">Membrane</keyword>
<feature type="transmembrane region" description="Helical" evidence="9">
    <location>
        <begin position="343"/>
        <end position="363"/>
    </location>
</feature>
<reference evidence="12 13" key="1">
    <citation type="submission" date="2019-02" db="EMBL/GenBank/DDBJ databases">
        <title>Draft genome sequence of Muricauda sp. 176CP4-71.</title>
        <authorList>
            <person name="Park J.-S."/>
        </authorList>
    </citation>
    <scope>NUCLEOTIDE SEQUENCE [LARGE SCALE GENOMIC DNA]</scope>
    <source>
        <strain evidence="12 13">176CP4-71</strain>
    </source>
</reference>
<dbReference type="GO" id="GO:0006813">
    <property type="term" value="P:potassium ion transport"/>
    <property type="evidence" value="ECO:0007669"/>
    <property type="project" value="InterPro"/>
</dbReference>
<dbReference type="InterPro" id="IPR036291">
    <property type="entry name" value="NAD(P)-bd_dom_sf"/>
</dbReference>
<organism evidence="12 13">
    <name type="scientific">Flagellimonas allohymeniacidonis</name>
    <dbReference type="NCBI Taxonomy" id="2517819"/>
    <lineage>
        <taxon>Bacteria</taxon>
        <taxon>Pseudomonadati</taxon>
        <taxon>Bacteroidota</taxon>
        <taxon>Flavobacteriia</taxon>
        <taxon>Flavobacteriales</taxon>
        <taxon>Flavobacteriaceae</taxon>
        <taxon>Flagellimonas</taxon>
    </lineage>
</organism>
<dbReference type="AlphaFoldDB" id="A0A4Q8QEL7"/>
<feature type="transmembrane region" description="Helical" evidence="9">
    <location>
        <begin position="21"/>
        <end position="43"/>
    </location>
</feature>
<dbReference type="Gene3D" id="3.40.50.720">
    <property type="entry name" value="NAD(P)-binding Rossmann-like Domain"/>
    <property type="match status" value="1"/>
</dbReference>
<comment type="subcellular location">
    <subcellularLocation>
        <location evidence="1">Cell membrane</location>
        <topology evidence="1">Multi-pass membrane protein</topology>
    </subcellularLocation>
</comment>
<keyword evidence="13" id="KW-1185">Reference proteome</keyword>
<dbReference type="InterPro" id="IPR006153">
    <property type="entry name" value="Cation/H_exchanger_TM"/>
</dbReference>
<dbReference type="Pfam" id="PF02254">
    <property type="entry name" value="TrkA_N"/>
    <property type="match status" value="1"/>
</dbReference>
<evidence type="ECO:0000259" key="11">
    <source>
        <dbReference type="Pfam" id="PF02254"/>
    </source>
</evidence>
<dbReference type="EMBL" id="SGIU01000002">
    <property type="protein sequence ID" value="TAI47618.1"/>
    <property type="molecule type" value="Genomic_DNA"/>
</dbReference>
<evidence type="ECO:0000259" key="10">
    <source>
        <dbReference type="Pfam" id="PF00999"/>
    </source>
</evidence>
<feature type="transmembrane region" description="Helical" evidence="9">
    <location>
        <begin position="201"/>
        <end position="220"/>
    </location>
</feature>
<feature type="domain" description="Cation/H+ exchanger transmembrane" evidence="10">
    <location>
        <begin position="12"/>
        <end position="398"/>
    </location>
</feature>
<evidence type="ECO:0000313" key="12">
    <source>
        <dbReference type="EMBL" id="TAI47618.1"/>
    </source>
</evidence>
<protein>
    <submittedName>
        <fullName evidence="12">Cell shape-determining protein</fullName>
    </submittedName>
</protein>
<dbReference type="SUPFAM" id="SSF51735">
    <property type="entry name" value="NAD(P)-binding Rossmann-fold domains"/>
    <property type="match status" value="1"/>
</dbReference>
<dbReference type="OrthoDB" id="570124at2"/>
<gene>
    <name evidence="12" type="ORF">EW142_13215</name>
</gene>
<feature type="transmembrane region" description="Helical" evidence="9">
    <location>
        <begin position="249"/>
        <end position="269"/>
    </location>
</feature>
<feature type="transmembrane region" description="Helical" evidence="9">
    <location>
        <begin position="127"/>
        <end position="147"/>
    </location>
</feature>
<evidence type="ECO:0000256" key="3">
    <source>
        <dbReference type="ARBA" id="ARBA00022449"/>
    </source>
</evidence>